<dbReference type="AlphaFoldDB" id="A0A0W1SSS8"/>
<comment type="caution">
    <text evidence="1">The sequence shown here is derived from an EMBL/GenBank/DDBJ whole genome shotgun (WGS) entry which is preliminary data.</text>
</comment>
<evidence type="ECO:0000313" key="1">
    <source>
        <dbReference type="EMBL" id="KTG29385.1"/>
    </source>
</evidence>
<dbReference type="RefSeq" id="WP_058571509.1">
    <property type="nucleotide sequence ID" value="NZ_LOPV01000102.1"/>
</dbReference>
<dbReference type="EMBL" id="LOPV01000102">
    <property type="protein sequence ID" value="KTG29385.1"/>
    <property type="molecule type" value="Genomic_DNA"/>
</dbReference>
<organism evidence="1 2">
    <name type="scientific">Haloferax profundi</name>
    <dbReference type="NCBI Taxonomy" id="1544718"/>
    <lineage>
        <taxon>Archaea</taxon>
        <taxon>Methanobacteriati</taxon>
        <taxon>Methanobacteriota</taxon>
        <taxon>Stenosarchaea group</taxon>
        <taxon>Halobacteria</taxon>
        <taxon>Halobacteriales</taxon>
        <taxon>Haloferacaceae</taxon>
        <taxon>Haloferax</taxon>
    </lineage>
</organism>
<evidence type="ECO:0000313" key="2">
    <source>
        <dbReference type="Proteomes" id="UP000053157"/>
    </source>
</evidence>
<dbReference type="Pfam" id="PF26264">
    <property type="entry name" value="Halo_Hfq_like"/>
    <property type="match status" value="1"/>
</dbReference>
<protein>
    <submittedName>
        <fullName evidence="1">Uncharacterized protein</fullName>
    </submittedName>
</protein>
<sequence length="67" mass="7513">MVFASDSPLQGRFEQTLDNAVVYGDAEKETILHQGPIRILLNGWVEVPNERFLSPSAVHHIDSQPLE</sequence>
<dbReference type="OrthoDB" id="204633at2157"/>
<proteinExistence type="predicted"/>
<dbReference type="InterPro" id="IPR058967">
    <property type="entry name" value="Hfq-like"/>
</dbReference>
<keyword evidence="2" id="KW-1185">Reference proteome</keyword>
<accession>A0A0W1SSS8</accession>
<reference evidence="1 2" key="1">
    <citation type="submission" date="2015-12" db="EMBL/GenBank/DDBJ databases">
        <title>Haloferax profundi sp. nov. isolated from the Discovery deep brine-seawater interface in the Red Sea.</title>
        <authorList>
            <person name="Zhang G."/>
            <person name="Stingl U."/>
            <person name="Rashid M."/>
        </authorList>
    </citation>
    <scope>NUCLEOTIDE SEQUENCE [LARGE SCALE GENOMIC DNA]</scope>
    <source>
        <strain evidence="1 2">SB29</strain>
    </source>
</reference>
<name>A0A0W1SSS8_9EURY</name>
<gene>
    <name evidence="1" type="ORF">AUR66_10600</name>
</gene>
<dbReference type="Proteomes" id="UP000053157">
    <property type="component" value="Unassembled WGS sequence"/>
</dbReference>